<feature type="transmembrane region" description="Helical" evidence="1">
    <location>
        <begin position="199"/>
        <end position="226"/>
    </location>
</feature>
<name>A0A0M2H200_MICTR</name>
<feature type="transmembrane region" description="Helical" evidence="1">
    <location>
        <begin position="166"/>
        <end position="187"/>
    </location>
</feature>
<proteinExistence type="predicted"/>
<reference evidence="2 3" key="1">
    <citation type="submission" date="2015-02" db="EMBL/GenBank/DDBJ databases">
        <title>Draft genome sequences of ten Microbacterium spp. with emphasis on heavy metal contaminated environments.</title>
        <authorList>
            <person name="Corretto E."/>
        </authorList>
    </citation>
    <scope>NUCLEOTIDE SEQUENCE [LARGE SCALE GENOMIC DNA]</scope>
    <source>
        <strain evidence="2 3">DSM 8608</strain>
    </source>
</reference>
<feature type="transmembrane region" description="Helical" evidence="1">
    <location>
        <begin position="134"/>
        <end position="154"/>
    </location>
</feature>
<organism evidence="2 3">
    <name type="scientific">Microbacterium trichothecenolyticum</name>
    <name type="common">Aureobacterium trichothecenolyticum</name>
    <dbReference type="NCBI Taxonomy" id="69370"/>
    <lineage>
        <taxon>Bacteria</taxon>
        <taxon>Bacillati</taxon>
        <taxon>Actinomycetota</taxon>
        <taxon>Actinomycetes</taxon>
        <taxon>Micrococcales</taxon>
        <taxon>Microbacteriaceae</taxon>
        <taxon>Microbacterium</taxon>
    </lineage>
</organism>
<keyword evidence="1" id="KW-0472">Membrane</keyword>
<dbReference type="EMBL" id="JYJA01000040">
    <property type="protein sequence ID" value="KJL40413.1"/>
    <property type="molecule type" value="Genomic_DNA"/>
</dbReference>
<dbReference type="OrthoDB" id="3209791at2"/>
<feature type="transmembrane region" description="Helical" evidence="1">
    <location>
        <begin position="87"/>
        <end position="111"/>
    </location>
</feature>
<keyword evidence="1" id="KW-1133">Transmembrane helix</keyword>
<protein>
    <submittedName>
        <fullName evidence="2">Uncharacterized protein</fullName>
    </submittedName>
</protein>
<feature type="transmembrane region" description="Helical" evidence="1">
    <location>
        <begin position="20"/>
        <end position="40"/>
    </location>
</feature>
<dbReference type="PATRIC" id="fig|69370.6.peg.3809"/>
<evidence type="ECO:0000256" key="1">
    <source>
        <dbReference type="SAM" id="Phobius"/>
    </source>
</evidence>
<feature type="transmembrane region" description="Helical" evidence="1">
    <location>
        <begin position="56"/>
        <end position="75"/>
    </location>
</feature>
<evidence type="ECO:0000313" key="3">
    <source>
        <dbReference type="Proteomes" id="UP000034098"/>
    </source>
</evidence>
<dbReference type="AlphaFoldDB" id="A0A0M2H200"/>
<dbReference type="RefSeq" id="WP_045302129.1">
    <property type="nucleotide sequence ID" value="NZ_JYJA01000040.1"/>
</dbReference>
<keyword evidence="1" id="KW-0812">Transmembrane</keyword>
<keyword evidence="3" id="KW-1185">Reference proteome</keyword>
<gene>
    <name evidence="2" type="ORF">RS82_03742</name>
</gene>
<comment type="caution">
    <text evidence="2">The sequence shown here is derived from an EMBL/GenBank/DDBJ whole genome shotgun (WGS) entry which is preliminary data.</text>
</comment>
<accession>A0A0M2H200</accession>
<sequence>MNRTVNVVRMQLINKQTFVWVPLIVLGSSFAISIAIYAILNSSGLTGPFYGGGSQAPLWVLMFVGISSLTLTFPFSQAMSVTRREFFFGTMLAAAMCAALLAVVFAVGGLIEEATNGWGINGYFFALDWVVEDGALGAAFFYFVMAMLIFMLGFWSATVYKRSGALVLTLIWVGVGVLLLVAIWAITRFEAWGEVVSSLVGLGAVGLAAWGLLLTLVLGGISYLTLRRTVP</sequence>
<evidence type="ECO:0000313" key="2">
    <source>
        <dbReference type="EMBL" id="KJL40413.1"/>
    </source>
</evidence>
<dbReference type="Proteomes" id="UP000034098">
    <property type="component" value="Unassembled WGS sequence"/>
</dbReference>